<proteinExistence type="predicted"/>
<evidence type="ECO:0000313" key="2">
    <source>
        <dbReference type="Proteomes" id="UP000015106"/>
    </source>
</evidence>
<dbReference type="EnsemblPlants" id="TuG1812G0600003596.01.T05">
    <property type="protein sequence ID" value="TuG1812G0600003596.01.T05"/>
    <property type="gene ID" value="TuG1812G0600003596.01"/>
</dbReference>
<dbReference type="Gramene" id="TuG1812G0600003596.01.T04">
    <property type="protein sequence ID" value="TuG1812G0600003596.01.T04"/>
    <property type="gene ID" value="TuG1812G0600003596.01"/>
</dbReference>
<accession>A0A8R7QW25</accession>
<dbReference type="Gramene" id="TuG1812G0600003596.01.T05">
    <property type="protein sequence ID" value="TuG1812G0600003596.01.T05"/>
    <property type="gene ID" value="TuG1812G0600003596.01"/>
</dbReference>
<reference evidence="1" key="2">
    <citation type="submission" date="2018-03" db="EMBL/GenBank/DDBJ databases">
        <title>The Triticum urartu genome reveals the dynamic nature of wheat genome evolution.</title>
        <authorList>
            <person name="Ling H."/>
            <person name="Ma B."/>
            <person name="Shi X."/>
            <person name="Liu H."/>
            <person name="Dong L."/>
            <person name="Sun H."/>
            <person name="Cao Y."/>
            <person name="Gao Q."/>
            <person name="Zheng S."/>
            <person name="Li Y."/>
            <person name="Yu Y."/>
            <person name="Du H."/>
            <person name="Qi M."/>
            <person name="Li Y."/>
            <person name="Yu H."/>
            <person name="Cui Y."/>
            <person name="Wang N."/>
            <person name="Chen C."/>
            <person name="Wu H."/>
            <person name="Zhao Y."/>
            <person name="Zhang J."/>
            <person name="Li Y."/>
            <person name="Zhou W."/>
            <person name="Zhang B."/>
            <person name="Hu W."/>
            <person name="Eijk M."/>
            <person name="Tang J."/>
            <person name="Witsenboer H."/>
            <person name="Zhao S."/>
            <person name="Li Z."/>
            <person name="Zhang A."/>
            <person name="Wang D."/>
            <person name="Liang C."/>
        </authorList>
    </citation>
    <scope>NUCLEOTIDE SEQUENCE [LARGE SCALE GENOMIC DNA]</scope>
    <source>
        <strain evidence="1">cv. G1812</strain>
    </source>
</reference>
<dbReference type="EnsemblPlants" id="TuG1812G0600003596.01.T04">
    <property type="protein sequence ID" value="TuG1812G0600003596.01.T04"/>
    <property type="gene ID" value="TuG1812G0600003596.01"/>
</dbReference>
<reference evidence="1" key="3">
    <citation type="submission" date="2022-06" db="UniProtKB">
        <authorList>
            <consortium name="EnsemblPlants"/>
        </authorList>
    </citation>
    <scope>IDENTIFICATION</scope>
</reference>
<name>A0A8R7QW25_TRIUA</name>
<sequence>MQGAFTVYFQDGAGISGTCQTALRSCTLGMAWVEFSSMQSCAPLMFSHRYWLSNFGCNPSACRHNQQNKAATMICPLISWSDSNLQAPGKSNYLGSMEKQANYITIWVYSCSAMSD</sequence>
<keyword evidence="2" id="KW-1185">Reference proteome</keyword>
<protein>
    <submittedName>
        <fullName evidence="1">Uncharacterized protein</fullName>
    </submittedName>
</protein>
<dbReference type="Proteomes" id="UP000015106">
    <property type="component" value="Chromosome 6"/>
</dbReference>
<reference evidence="2" key="1">
    <citation type="journal article" date="2013" name="Nature">
        <title>Draft genome of the wheat A-genome progenitor Triticum urartu.</title>
        <authorList>
            <person name="Ling H.Q."/>
            <person name="Zhao S."/>
            <person name="Liu D."/>
            <person name="Wang J."/>
            <person name="Sun H."/>
            <person name="Zhang C."/>
            <person name="Fan H."/>
            <person name="Li D."/>
            <person name="Dong L."/>
            <person name="Tao Y."/>
            <person name="Gao C."/>
            <person name="Wu H."/>
            <person name="Li Y."/>
            <person name="Cui Y."/>
            <person name="Guo X."/>
            <person name="Zheng S."/>
            <person name="Wang B."/>
            <person name="Yu K."/>
            <person name="Liang Q."/>
            <person name="Yang W."/>
            <person name="Lou X."/>
            <person name="Chen J."/>
            <person name="Feng M."/>
            <person name="Jian J."/>
            <person name="Zhang X."/>
            <person name="Luo G."/>
            <person name="Jiang Y."/>
            <person name="Liu J."/>
            <person name="Wang Z."/>
            <person name="Sha Y."/>
            <person name="Zhang B."/>
            <person name="Wu H."/>
            <person name="Tang D."/>
            <person name="Shen Q."/>
            <person name="Xue P."/>
            <person name="Zou S."/>
            <person name="Wang X."/>
            <person name="Liu X."/>
            <person name="Wang F."/>
            <person name="Yang Y."/>
            <person name="An X."/>
            <person name="Dong Z."/>
            <person name="Zhang K."/>
            <person name="Zhang X."/>
            <person name="Luo M.C."/>
            <person name="Dvorak J."/>
            <person name="Tong Y."/>
            <person name="Wang J."/>
            <person name="Yang H."/>
            <person name="Li Z."/>
            <person name="Wang D."/>
            <person name="Zhang A."/>
            <person name="Wang J."/>
        </authorList>
    </citation>
    <scope>NUCLEOTIDE SEQUENCE</scope>
    <source>
        <strain evidence="2">cv. G1812</strain>
    </source>
</reference>
<organism evidence="1 2">
    <name type="scientific">Triticum urartu</name>
    <name type="common">Red wild einkorn</name>
    <name type="synonym">Crithodium urartu</name>
    <dbReference type="NCBI Taxonomy" id="4572"/>
    <lineage>
        <taxon>Eukaryota</taxon>
        <taxon>Viridiplantae</taxon>
        <taxon>Streptophyta</taxon>
        <taxon>Embryophyta</taxon>
        <taxon>Tracheophyta</taxon>
        <taxon>Spermatophyta</taxon>
        <taxon>Magnoliopsida</taxon>
        <taxon>Liliopsida</taxon>
        <taxon>Poales</taxon>
        <taxon>Poaceae</taxon>
        <taxon>BOP clade</taxon>
        <taxon>Pooideae</taxon>
        <taxon>Triticodae</taxon>
        <taxon>Triticeae</taxon>
        <taxon>Triticinae</taxon>
        <taxon>Triticum</taxon>
    </lineage>
</organism>
<dbReference type="AlphaFoldDB" id="A0A8R7QW25"/>
<evidence type="ECO:0000313" key="1">
    <source>
        <dbReference type="EnsemblPlants" id="TuG1812G0600003596.01.T05"/>
    </source>
</evidence>